<dbReference type="InterPro" id="IPR041373">
    <property type="entry name" value="RT_RNaseH"/>
</dbReference>
<keyword evidence="5" id="KW-0645">Protease</keyword>
<evidence type="ECO:0000256" key="3">
    <source>
        <dbReference type="ARBA" id="ARBA00010683"/>
    </source>
</evidence>
<keyword evidence="7" id="KW-0548">Nucleotidyltransferase</keyword>
<feature type="domain" description="PLD phosphodiesterase" evidence="19">
    <location>
        <begin position="1690"/>
        <end position="1729"/>
    </location>
</feature>
<dbReference type="GO" id="GO:0009395">
    <property type="term" value="P:phospholipid catabolic process"/>
    <property type="evidence" value="ECO:0007669"/>
    <property type="project" value="TreeGrafter"/>
</dbReference>
<dbReference type="PROSITE" id="PS50035">
    <property type="entry name" value="PLD"/>
    <property type="match status" value="2"/>
</dbReference>
<keyword evidence="11" id="KW-0255">Endonuclease</keyword>
<comment type="cofactor">
    <cofactor evidence="2">
        <name>Ca(2+)</name>
        <dbReference type="ChEBI" id="CHEBI:29108"/>
    </cofactor>
</comment>
<protein>
    <recommendedName>
        <fullName evidence="4">phospholipase D</fullName>
        <ecNumber evidence="4">3.1.4.4</ecNumber>
    </recommendedName>
</protein>
<evidence type="ECO:0000256" key="13">
    <source>
        <dbReference type="ARBA" id="ARBA00022837"/>
    </source>
</evidence>
<evidence type="ECO:0000256" key="2">
    <source>
        <dbReference type="ARBA" id="ARBA00001913"/>
    </source>
</evidence>
<dbReference type="OrthoDB" id="270970at2759"/>
<dbReference type="InterPro" id="IPR024632">
    <property type="entry name" value="PLipase_D_C"/>
</dbReference>
<accession>A0A388KRJ1</accession>
<keyword evidence="16" id="KW-0443">Lipid metabolism</keyword>
<proteinExistence type="inferred from homology"/>
<feature type="domain" description="C2" evidence="18">
    <location>
        <begin position="1376"/>
        <end position="1491"/>
    </location>
</feature>
<comment type="catalytic activity">
    <reaction evidence="1">
        <text>a 1,2-diacyl-sn-glycero-3-phosphocholine + H2O = a 1,2-diacyl-sn-glycero-3-phosphate + choline + H(+)</text>
        <dbReference type="Rhea" id="RHEA:14445"/>
        <dbReference type="ChEBI" id="CHEBI:15354"/>
        <dbReference type="ChEBI" id="CHEBI:15377"/>
        <dbReference type="ChEBI" id="CHEBI:15378"/>
        <dbReference type="ChEBI" id="CHEBI:57643"/>
        <dbReference type="ChEBI" id="CHEBI:58608"/>
        <dbReference type="EC" id="3.1.4.4"/>
    </reaction>
</comment>
<dbReference type="Pfam" id="PF17917">
    <property type="entry name" value="RT_RNaseH"/>
    <property type="match status" value="1"/>
</dbReference>
<dbReference type="Gene3D" id="3.10.10.10">
    <property type="entry name" value="HIV Type 1 Reverse Transcriptase, subunit A, domain 1"/>
    <property type="match status" value="1"/>
</dbReference>
<evidence type="ECO:0000259" key="19">
    <source>
        <dbReference type="PROSITE" id="PS50035"/>
    </source>
</evidence>
<dbReference type="GO" id="GO:0004519">
    <property type="term" value="F:endonuclease activity"/>
    <property type="evidence" value="ECO:0007669"/>
    <property type="project" value="UniProtKB-KW"/>
</dbReference>
<organism evidence="21 22">
    <name type="scientific">Chara braunii</name>
    <name type="common">Braun's stonewort</name>
    <dbReference type="NCBI Taxonomy" id="69332"/>
    <lineage>
        <taxon>Eukaryota</taxon>
        <taxon>Viridiplantae</taxon>
        <taxon>Streptophyta</taxon>
        <taxon>Charophyceae</taxon>
        <taxon>Charales</taxon>
        <taxon>Characeae</taxon>
        <taxon>Chara</taxon>
    </lineage>
</organism>
<feature type="compositionally biased region" description="Basic and acidic residues" evidence="17">
    <location>
        <begin position="925"/>
        <end position="946"/>
    </location>
</feature>
<evidence type="ECO:0000256" key="17">
    <source>
        <dbReference type="SAM" id="MobiDB-lite"/>
    </source>
</evidence>
<dbReference type="InterPro" id="IPR000477">
    <property type="entry name" value="RT_dom"/>
</dbReference>
<dbReference type="Pfam" id="PF00078">
    <property type="entry name" value="RVT_1"/>
    <property type="match status" value="1"/>
</dbReference>
<evidence type="ECO:0000313" key="21">
    <source>
        <dbReference type="EMBL" id="GBG72656.1"/>
    </source>
</evidence>
<dbReference type="GO" id="GO:0005886">
    <property type="term" value="C:plasma membrane"/>
    <property type="evidence" value="ECO:0007669"/>
    <property type="project" value="TreeGrafter"/>
</dbReference>
<sequence>MNAAQPLHIIQRLTMEEKLLHGLLEITIYEAQGLEDADRDGFVGGVFVVYVRPVTEPKEEDSFMDPAIAKLLEEFKDLTEPPTGVVPWPIQRRIEIEPGSRTPTGAVYRMSPRELEELRKQLDELLEKGWIRPSSSPFGAPVLFVPKREGELRICIDYRGLNAITVKNVEPLPRIDDLLDRVQACKYFSKSGYHQIEVHPDDQYKTAFRTRYGHYQFIVMPFGLTNVPATFQRCMDDLFRPWLDRFVVVYLDDILVFNRTLQEHQGHLRQVLEKLREANFKINAKKCEWAKTQVLYLGHVLDGDGIKPEDSKIVAIRDWPTPRTLTELRSFLGLANYYRKFVRNFSTIAAPLRRLLKKEAIWQWDRDCMSALKKLKRALMEYPVLKVADPSLPFVVTTDACRYGIGAVLQQDDDNGYRPVEFMSARMPSEKVATSTYERELYALRQALEHWKHYLLRRHFKVYSDHETLRWLKTQAKMTPKLTRWAVEIDQYDFELKPVKGKYYVVADALSRRSDYFGAIVHYLDMRSDLQEKVRQAYAQDPIYSNLLKRVKEALETGPDCRTNVVDRLCVPNSEEIRSLILGECHDTEGHFDYLGALIFEFGLSENVTRSLGEAYKEDPITMDIINKLEAKDKATTDEFEMVDGLLFLEKAGLKRGRGRVGGRKGKWSNCGRYWMNTNQGGQSSQFSDMSGAPFQGPGGQNVAPPGVVYQAPGVLNQAPPGNASQHFHEPSNCGPVPMMSAMAGPTMMPYPPYQPAGWGFQNWPARGQWQVPNLPAFNQQPAVNQQPAQGQGADRPPNDRQLAAGKGRAANAFPGPGNRAYFTKEYMDILEGIKMDKALDEAKKKVAGGRRSGIRIVDLTEEPRREVVQTVDKTNEMRAWITSTLGQSLILISDKLEDVDKRTKLAQDEKAELERLRDEKEKLEKELEMECSSNEKRKRDGERTPAEASPRVNRVKSRRRGSAKVKARARRIEISEDEGAAEGLCDVKQNLDAKLEKKSELSDIKKLLMALVHEVGDQKGKGPAQESPKPVPQTEDEDEDLVQNGQSEEAEAEEDDEGGLAAYMKMRVEFYNSLHYTRVQEMCKQKGVQYYRKDLGAWELARIDLQDYVDLINTDKPSKIGESSRMHGEDLLMILKLLTKRGVKGPVPVRNNQGGRWLKAWRLVSVLFGYSKIEKDGVKWLLKDAKCVIEEGGDWYDELKLTRIAKWDMNGELLHAYIITKDKDKRKKRPIVPSYGSPFRAASGILSTSLNFLIKKTRVPHFNLQSIENLKKKVLRSLGEMSRFITGKRYIDDLFIGALFSRQDPDGERIAEECLDKVAECYPPGLKLERTDPGLGVLDFLETRIVISEAPAAILMSHKFKNAAAIWEEQPLPFRTYKDFASHGPKAAKFATIANTIQHITLMNMLGVCQKSDAYATVELPPKAIVARTRIIKNSLNPAWNEKFWIEVAHQTTEVRIHVKDNNQVGTTKLGAARIPVETLLTEEETEDWFPLYKEDEQTGGTIRLKIRFISIDTLKNCYGRFGQMHKQTGVPYTYFPERSGHRVTLYQDAHVLNSFVPHIELEDYATYQQHRLWEDVYKTIVEAKHFIYICGWSVYYKVQLVRDEERMIPGAEGLTLGDLLVRKAEEGVKVLLLIWDDRTSGVLGSAGLMATHDEATAEFFKDTAVNCVLCPRNPDEDLSHVESVQIGLMFSHHQKLMVADAPLEPEGSGEQRTVVSYVGGIDLCDGRFDTPDHPLFRTLDTWHKEDMHQPNFEPPASIDQGGPRQPWHDIHAKVEGPVAWDILHNFEQRWRSQMSDEIHELYSLDENQHLFQAAYSPLLPLDDPEAWNVQFFRSIDSGSVHGFPDDPAVAGEHGLVSGKNVTVERSIQDAYIHSIRRAEQFIYIENQYFLGSCFAWEEDQTVGAIHTVPIELALKIVRKIDDNEPFAVYIILPMWPEGVPTDGPQQEILKWQHHTMQMMYKMIAEAIARNRLGAKPTDYLNFYCLANREAPVDEEYCPPNPVSEDGHYKNSQENRRFMIYVHSKMMIVDDEFIIVGSANINQRSMDGGRDTESAIGAYQPYHTYAYRDELPRGQVHGFRMSLWAEHTGGIEDIFLEPSSILCVERMNEIAHQNWEEYLAEDPQDLEGHIIPYPVVVAEDGTVEALPDMANFPDSAASILGEKMSLLDILTT</sequence>
<dbReference type="FunFam" id="3.10.10.10:FF:000007">
    <property type="entry name" value="Retrovirus-related Pol polyprotein from transposon 17.6-like Protein"/>
    <property type="match status" value="1"/>
</dbReference>
<evidence type="ECO:0000256" key="7">
    <source>
        <dbReference type="ARBA" id="ARBA00022695"/>
    </source>
</evidence>
<feature type="compositionally biased region" description="Acidic residues" evidence="17">
    <location>
        <begin position="1049"/>
        <end position="1059"/>
    </location>
</feature>
<dbReference type="GO" id="GO:0006508">
    <property type="term" value="P:proteolysis"/>
    <property type="evidence" value="ECO:0007669"/>
    <property type="project" value="UniProtKB-KW"/>
</dbReference>
<keyword evidence="14" id="KW-0695">RNA-directed DNA polymerase</keyword>
<dbReference type="InterPro" id="IPR043128">
    <property type="entry name" value="Rev_trsase/Diguanyl_cyclase"/>
</dbReference>
<dbReference type="PROSITE" id="PS50004">
    <property type="entry name" value="C2"/>
    <property type="match status" value="1"/>
</dbReference>
<dbReference type="Gene3D" id="3.30.70.270">
    <property type="match status" value="2"/>
</dbReference>
<name>A0A388KRJ1_CHABU</name>
<keyword evidence="8" id="KW-0540">Nuclease</keyword>
<dbReference type="Pfam" id="PF00614">
    <property type="entry name" value="PLDc"/>
    <property type="match status" value="1"/>
</dbReference>
<evidence type="ECO:0000256" key="11">
    <source>
        <dbReference type="ARBA" id="ARBA00022759"/>
    </source>
</evidence>
<dbReference type="CDD" id="cd09274">
    <property type="entry name" value="RNase_HI_RT_Ty3"/>
    <property type="match status" value="1"/>
</dbReference>
<comment type="similarity">
    <text evidence="3">Belongs to the phospholipase D family. C2-PLD subfamily.</text>
</comment>
<evidence type="ECO:0000256" key="12">
    <source>
        <dbReference type="ARBA" id="ARBA00022801"/>
    </source>
</evidence>
<dbReference type="InterPro" id="IPR001736">
    <property type="entry name" value="PLipase_D/transphosphatidylase"/>
</dbReference>
<evidence type="ECO:0000256" key="1">
    <source>
        <dbReference type="ARBA" id="ARBA00000798"/>
    </source>
</evidence>
<feature type="region of interest" description="Disordered" evidence="17">
    <location>
        <begin position="925"/>
        <end position="971"/>
    </location>
</feature>
<keyword evidence="6" id="KW-0808">Transferase</keyword>
<keyword evidence="12" id="KW-0378">Hydrolase</keyword>
<dbReference type="Pfam" id="PF00168">
    <property type="entry name" value="C2"/>
    <property type="match status" value="1"/>
</dbReference>
<dbReference type="EC" id="3.1.4.4" evidence="4"/>
<dbReference type="FunFam" id="3.30.70.270:FF:000020">
    <property type="entry name" value="Transposon Tf2-6 polyprotein-like Protein"/>
    <property type="match status" value="1"/>
</dbReference>
<dbReference type="InterPro" id="IPR035892">
    <property type="entry name" value="C2_domain_sf"/>
</dbReference>
<keyword evidence="15" id="KW-0442">Lipid degradation</keyword>
<dbReference type="SUPFAM" id="SSF56672">
    <property type="entry name" value="DNA/RNA polymerases"/>
    <property type="match status" value="1"/>
</dbReference>
<dbReference type="EMBL" id="BFEA01000169">
    <property type="protein sequence ID" value="GBG72656.1"/>
    <property type="molecule type" value="Genomic_DNA"/>
</dbReference>
<feature type="region of interest" description="Disordered" evidence="17">
    <location>
        <begin position="782"/>
        <end position="803"/>
    </location>
</feature>
<dbReference type="FunFam" id="3.30.70.270:FF:000003">
    <property type="entry name" value="Transposon Ty3-G Gag-Pol polyprotein"/>
    <property type="match status" value="1"/>
</dbReference>
<reference evidence="21 22" key="1">
    <citation type="journal article" date="2018" name="Cell">
        <title>The Chara Genome: Secondary Complexity and Implications for Plant Terrestrialization.</title>
        <authorList>
            <person name="Nishiyama T."/>
            <person name="Sakayama H."/>
            <person name="Vries J.D."/>
            <person name="Buschmann H."/>
            <person name="Saint-Marcoux D."/>
            <person name="Ullrich K.K."/>
            <person name="Haas F.B."/>
            <person name="Vanderstraeten L."/>
            <person name="Becker D."/>
            <person name="Lang D."/>
            <person name="Vosolsobe S."/>
            <person name="Rombauts S."/>
            <person name="Wilhelmsson P.K.I."/>
            <person name="Janitza P."/>
            <person name="Kern R."/>
            <person name="Heyl A."/>
            <person name="Rumpler F."/>
            <person name="Villalobos L.I.A.C."/>
            <person name="Clay J.M."/>
            <person name="Skokan R."/>
            <person name="Toyoda A."/>
            <person name="Suzuki Y."/>
            <person name="Kagoshima H."/>
            <person name="Schijlen E."/>
            <person name="Tajeshwar N."/>
            <person name="Catarino B."/>
            <person name="Hetherington A.J."/>
            <person name="Saltykova A."/>
            <person name="Bonnot C."/>
            <person name="Breuninger H."/>
            <person name="Symeonidi A."/>
            <person name="Radhakrishnan G.V."/>
            <person name="Van Nieuwerburgh F."/>
            <person name="Deforce D."/>
            <person name="Chang C."/>
            <person name="Karol K.G."/>
            <person name="Hedrich R."/>
            <person name="Ulvskov P."/>
            <person name="Glockner G."/>
            <person name="Delwiche C.F."/>
            <person name="Petrasek J."/>
            <person name="Van de Peer Y."/>
            <person name="Friml J."/>
            <person name="Beilby M."/>
            <person name="Dolan L."/>
            <person name="Kohara Y."/>
            <person name="Sugano S."/>
            <person name="Fujiyama A."/>
            <person name="Delaux P.-M."/>
            <person name="Quint M."/>
            <person name="TheiBen G."/>
            <person name="Hagemann M."/>
            <person name="Harholt J."/>
            <person name="Dunand C."/>
            <person name="Zachgo S."/>
            <person name="Langdale J."/>
            <person name="Maumus F."/>
            <person name="Straeten D.V.D."/>
            <person name="Gould S.B."/>
            <person name="Rensing S.A."/>
        </authorList>
    </citation>
    <scope>NUCLEOTIDE SEQUENCE [LARGE SCALE GENOMIC DNA]</scope>
    <source>
        <strain evidence="21 22">S276</strain>
    </source>
</reference>
<evidence type="ECO:0000256" key="10">
    <source>
        <dbReference type="ARBA" id="ARBA00022737"/>
    </source>
</evidence>
<keyword evidence="22" id="KW-1185">Reference proteome</keyword>
<evidence type="ECO:0000313" key="22">
    <source>
        <dbReference type="Proteomes" id="UP000265515"/>
    </source>
</evidence>
<dbReference type="PROSITE" id="PS50878">
    <property type="entry name" value="RT_POL"/>
    <property type="match status" value="1"/>
</dbReference>
<evidence type="ECO:0000256" key="16">
    <source>
        <dbReference type="ARBA" id="ARBA00023098"/>
    </source>
</evidence>
<dbReference type="Gramene" id="GBG72656">
    <property type="protein sequence ID" value="GBG72656"/>
    <property type="gene ID" value="CBR_g12230"/>
</dbReference>
<dbReference type="SMART" id="SM00239">
    <property type="entry name" value="C2"/>
    <property type="match status" value="1"/>
</dbReference>
<dbReference type="InterPro" id="IPR000008">
    <property type="entry name" value="C2_dom"/>
</dbReference>
<dbReference type="SUPFAM" id="SSF49562">
    <property type="entry name" value="C2 domain (Calcium/lipid-binding domain, CaLB)"/>
    <property type="match status" value="1"/>
</dbReference>
<evidence type="ECO:0000256" key="9">
    <source>
        <dbReference type="ARBA" id="ARBA00022723"/>
    </source>
</evidence>
<feature type="domain" description="Reverse transcriptase" evidence="20">
    <location>
        <begin position="1"/>
        <end position="301"/>
    </location>
</feature>
<evidence type="ECO:0000256" key="4">
    <source>
        <dbReference type="ARBA" id="ARBA00012027"/>
    </source>
</evidence>
<dbReference type="Gene3D" id="2.60.40.150">
    <property type="entry name" value="C2 domain"/>
    <property type="match status" value="1"/>
</dbReference>
<evidence type="ECO:0000256" key="8">
    <source>
        <dbReference type="ARBA" id="ARBA00022722"/>
    </source>
</evidence>
<dbReference type="Proteomes" id="UP000265515">
    <property type="component" value="Unassembled WGS sequence"/>
</dbReference>
<gene>
    <name evidence="21" type="ORF">CBR_g12230</name>
</gene>
<evidence type="ECO:0000256" key="6">
    <source>
        <dbReference type="ARBA" id="ARBA00022679"/>
    </source>
</evidence>
<feature type="region of interest" description="Disordered" evidence="17">
    <location>
        <begin position="1017"/>
        <end position="1059"/>
    </location>
</feature>
<dbReference type="CDD" id="cd01647">
    <property type="entry name" value="RT_LTR"/>
    <property type="match status" value="1"/>
</dbReference>
<dbReference type="GO" id="GO:0046872">
    <property type="term" value="F:metal ion binding"/>
    <property type="evidence" value="ECO:0007669"/>
    <property type="project" value="UniProtKB-KW"/>
</dbReference>
<evidence type="ECO:0000259" key="20">
    <source>
        <dbReference type="PROSITE" id="PS50878"/>
    </source>
</evidence>
<feature type="domain" description="PLD phosphodiesterase" evidence="19">
    <location>
        <begin position="2019"/>
        <end position="2046"/>
    </location>
</feature>
<comment type="caution">
    <text evidence="21">The sequence shown here is derived from an EMBL/GenBank/DDBJ whole genome shotgun (WGS) entry which is preliminary data.</text>
</comment>
<dbReference type="GO" id="GO:0008233">
    <property type="term" value="F:peptidase activity"/>
    <property type="evidence" value="ECO:0007669"/>
    <property type="project" value="UniProtKB-KW"/>
</dbReference>
<keyword evidence="13" id="KW-0106">Calcium</keyword>
<dbReference type="GO" id="GO:0004630">
    <property type="term" value="F:phospholipase D activity"/>
    <property type="evidence" value="ECO:0007669"/>
    <property type="project" value="UniProtKB-EC"/>
</dbReference>
<dbReference type="SMART" id="SM00155">
    <property type="entry name" value="PLDc"/>
    <property type="match status" value="2"/>
</dbReference>
<evidence type="ECO:0000256" key="5">
    <source>
        <dbReference type="ARBA" id="ARBA00022670"/>
    </source>
</evidence>
<dbReference type="STRING" id="69332.A0A388KRJ1"/>
<feature type="compositionally biased region" description="Basic residues" evidence="17">
    <location>
        <begin position="954"/>
        <end position="970"/>
    </location>
</feature>
<dbReference type="PANTHER" id="PTHR18896">
    <property type="entry name" value="PHOSPHOLIPASE D"/>
    <property type="match status" value="1"/>
</dbReference>
<dbReference type="GO" id="GO:0003964">
    <property type="term" value="F:RNA-directed DNA polymerase activity"/>
    <property type="evidence" value="ECO:0007669"/>
    <property type="project" value="UniProtKB-KW"/>
</dbReference>
<keyword evidence="10" id="KW-0677">Repeat</keyword>
<dbReference type="Gene3D" id="3.30.870.10">
    <property type="entry name" value="Endonuclease Chain A"/>
    <property type="match status" value="2"/>
</dbReference>
<evidence type="ECO:0000259" key="18">
    <source>
        <dbReference type="PROSITE" id="PS50004"/>
    </source>
</evidence>
<dbReference type="CDD" id="cd09139">
    <property type="entry name" value="PLDc_pPLD_like_1"/>
    <property type="match status" value="1"/>
</dbReference>
<evidence type="ECO:0000256" key="15">
    <source>
        <dbReference type="ARBA" id="ARBA00022963"/>
    </source>
</evidence>
<feature type="compositionally biased region" description="Low complexity" evidence="17">
    <location>
        <begin position="782"/>
        <end position="793"/>
    </location>
</feature>
<dbReference type="PANTHER" id="PTHR18896:SF60">
    <property type="entry name" value="PHOSPHOLIPASE D"/>
    <property type="match status" value="1"/>
</dbReference>
<dbReference type="SUPFAM" id="SSF56024">
    <property type="entry name" value="Phospholipase D/nuclease"/>
    <property type="match status" value="2"/>
</dbReference>
<dbReference type="Pfam" id="PF12357">
    <property type="entry name" value="PLD_C"/>
    <property type="match status" value="1"/>
</dbReference>
<evidence type="ECO:0000256" key="14">
    <source>
        <dbReference type="ARBA" id="ARBA00022918"/>
    </source>
</evidence>
<dbReference type="InterPro" id="IPR043502">
    <property type="entry name" value="DNA/RNA_pol_sf"/>
</dbReference>
<dbReference type="InterPro" id="IPR015679">
    <property type="entry name" value="PLipase_D_fam"/>
</dbReference>
<keyword evidence="9" id="KW-0479">Metal-binding</keyword>